<dbReference type="EMBL" id="CAKKNE010000002">
    <property type="protein sequence ID" value="CAH0368021.1"/>
    <property type="molecule type" value="Genomic_DNA"/>
</dbReference>
<gene>
    <name evidence="1" type="ORF">PECAL_2P10690</name>
</gene>
<sequence length="223" mass="23158">MVRPFIVKPVFTTWPTVPASLSSSGYSNNASCSPGSKASPTAPNSSTPCAPKALTNWPRVSSTPSIKDSSDASSPFAASKAYPRLSETSNRLFAKPCDAKSFAAWTSRLAILRVFSCSAIARSSWSFRSFFSFSSFSSAAAASSTGSASSASGAGAAASSSLSVSSFVLSARQHCRLLRGAARQGDRTLRCKARLAVRASSKEAIDATAGLSTTYNDALARPQ</sequence>
<feature type="non-terminal residue" evidence="1">
    <location>
        <position position="223"/>
    </location>
</feature>
<dbReference type="AlphaFoldDB" id="A0A8J2WZG4"/>
<evidence type="ECO:0000313" key="2">
    <source>
        <dbReference type="Proteomes" id="UP000789595"/>
    </source>
</evidence>
<comment type="caution">
    <text evidence="1">The sequence shown here is derived from an EMBL/GenBank/DDBJ whole genome shotgun (WGS) entry which is preliminary data.</text>
</comment>
<organism evidence="1 2">
    <name type="scientific">Pelagomonas calceolata</name>
    <dbReference type="NCBI Taxonomy" id="35677"/>
    <lineage>
        <taxon>Eukaryota</taxon>
        <taxon>Sar</taxon>
        <taxon>Stramenopiles</taxon>
        <taxon>Ochrophyta</taxon>
        <taxon>Pelagophyceae</taxon>
        <taxon>Pelagomonadales</taxon>
        <taxon>Pelagomonadaceae</taxon>
        <taxon>Pelagomonas</taxon>
    </lineage>
</organism>
<proteinExistence type="predicted"/>
<dbReference type="Proteomes" id="UP000789595">
    <property type="component" value="Unassembled WGS sequence"/>
</dbReference>
<name>A0A8J2WZG4_9STRA</name>
<keyword evidence="2" id="KW-1185">Reference proteome</keyword>
<protein>
    <submittedName>
        <fullName evidence="1">Uncharacterized protein</fullName>
    </submittedName>
</protein>
<evidence type="ECO:0000313" key="1">
    <source>
        <dbReference type="EMBL" id="CAH0368021.1"/>
    </source>
</evidence>
<reference evidence="1" key="1">
    <citation type="submission" date="2021-11" db="EMBL/GenBank/DDBJ databases">
        <authorList>
            <consortium name="Genoscope - CEA"/>
            <person name="William W."/>
        </authorList>
    </citation>
    <scope>NUCLEOTIDE SEQUENCE</scope>
</reference>
<accession>A0A8J2WZG4</accession>